<feature type="compositionally biased region" description="Low complexity" evidence="12">
    <location>
        <begin position="69"/>
        <end position="85"/>
    </location>
</feature>
<dbReference type="PIRSF" id="PIRSF001296">
    <property type="entry name" value="K_ATPase_KdpC"/>
    <property type="match status" value="1"/>
</dbReference>
<comment type="caution">
    <text evidence="13">The sequence shown here is derived from an EMBL/GenBank/DDBJ whole genome shotgun (WGS) entry which is preliminary data.</text>
</comment>
<dbReference type="HAMAP" id="MF_00276">
    <property type="entry name" value="KdpC"/>
    <property type="match status" value="1"/>
</dbReference>
<dbReference type="AlphaFoldDB" id="A0A402ABR9"/>
<evidence type="ECO:0000256" key="12">
    <source>
        <dbReference type="SAM" id="MobiDB-lite"/>
    </source>
</evidence>
<feature type="region of interest" description="Disordered" evidence="12">
    <location>
        <begin position="69"/>
        <end position="97"/>
    </location>
</feature>
<evidence type="ECO:0000256" key="8">
    <source>
        <dbReference type="ARBA" id="ARBA00022989"/>
    </source>
</evidence>
<keyword evidence="2 11" id="KW-1003">Cell membrane</keyword>
<dbReference type="EMBL" id="BIFS01000001">
    <property type="protein sequence ID" value="GCE16533.1"/>
    <property type="molecule type" value="Genomic_DNA"/>
</dbReference>
<evidence type="ECO:0000256" key="4">
    <source>
        <dbReference type="ARBA" id="ARBA00022692"/>
    </source>
</evidence>
<comment type="similarity">
    <text evidence="11">Belongs to the KdpC family.</text>
</comment>
<keyword evidence="1 11" id="KW-0813">Transport</keyword>
<dbReference type="GO" id="GO:0008556">
    <property type="term" value="F:P-type potassium transmembrane transporter activity"/>
    <property type="evidence" value="ECO:0007669"/>
    <property type="project" value="InterPro"/>
</dbReference>
<evidence type="ECO:0000256" key="9">
    <source>
        <dbReference type="ARBA" id="ARBA00023065"/>
    </source>
</evidence>
<dbReference type="PANTHER" id="PTHR30042:SF2">
    <property type="entry name" value="POTASSIUM-TRANSPORTING ATPASE KDPC SUBUNIT"/>
    <property type="match status" value="1"/>
</dbReference>
<keyword evidence="5 11" id="KW-0547">Nucleotide-binding</keyword>
<keyword evidence="9 11" id="KW-0406">Ion transport</keyword>
<proteinExistence type="inferred from homology"/>
<comment type="subunit">
    <text evidence="11">The system is composed of three essential subunits: KdpA, KdpB and KdpC.</text>
</comment>
<organism evidence="13 14">
    <name type="scientific">Dictyobacter kobayashii</name>
    <dbReference type="NCBI Taxonomy" id="2014872"/>
    <lineage>
        <taxon>Bacteria</taxon>
        <taxon>Bacillati</taxon>
        <taxon>Chloroflexota</taxon>
        <taxon>Ktedonobacteria</taxon>
        <taxon>Ktedonobacterales</taxon>
        <taxon>Dictyobacteraceae</taxon>
        <taxon>Dictyobacter</taxon>
    </lineage>
</organism>
<dbReference type="Proteomes" id="UP000287188">
    <property type="component" value="Unassembled WGS sequence"/>
</dbReference>
<evidence type="ECO:0000256" key="10">
    <source>
        <dbReference type="ARBA" id="ARBA00023136"/>
    </source>
</evidence>
<keyword evidence="14" id="KW-1185">Reference proteome</keyword>
<sequence length="231" mass="24345">MKHIRPAIMITLLFVIVTCVFYPAVVTGLGQLIFPSQANGSLVYANGKPVGSILIGQYWTSTKYFHGRPSATANPSSGSSSPYEADNSAGSNLGPTNGSLLNGNGSQVVITKGTPVPANATPVAGKKNTYYVPGTYLGVNNYADQFRKDNGLSASTPLPSDIVTASGSGLDPDVSPEAALLQVNRVASVRGLDANRVKQLVNDNIQGRFLWVFGEPHVNVLDLNLALDQLK</sequence>
<feature type="compositionally biased region" description="Polar residues" evidence="12">
    <location>
        <begin position="88"/>
        <end position="97"/>
    </location>
</feature>
<gene>
    <name evidence="13" type="primary">kdpC_2</name>
    <name evidence="11" type="synonym">kdpC</name>
    <name evidence="13" type="ORF">KDK_03330</name>
</gene>
<dbReference type="OrthoDB" id="9809491at2"/>
<accession>A0A402ABR9</accession>
<dbReference type="Pfam" id="PF02669">
    <property type="entry name" value="KdpC"/>
    <property type="match status" value="2"/>
</dbReference>
<dbReference type="InterPro" id="IPR003820">
    <property type="entry name" value="KdpC"/>
</dbReference>
<comment type="subcellular location">
    <subcellularLocation>
        <location evidence="11">Cell membrane</location>
        <topology evidence="11">Single-pass membrane protein</topology>
    </subcellularLocation>
</comment>
<evidence type="ECO:0000256" key="1">
    <source>
        <dbReference type="ARBA" id="ARBA00022448"/>
    </source>
</evidence>
<keyword evidence="10 11" id="KW-0472">Membrane</keyword>
<evidence type="ECO:0000256" key="6">
    <source>
        <dbReference type="ARBA" id="ARBA00022840"/>
    </source>
</evidence>
<evidence type="ECO:0000256" key="3">
    <source>
        <dbReference type="ARBA" id="ARBA00022538"/>
    </source>
</evidence>
<dbReference type="PANTHER" id="PTHR30042">
    <property type="entry name" value="POTASSIUM-TRANSPORTING ATPASE C CHAIN"/>
    <property type="match status" value="1"/>
</dbReference>
<evidence type="ECO:0000313" key="14">
    <source>
        <dbReference type="Proteomes" id="UP000287188"/>
    </source>
</evidence>
<keyword evidence="3 11" id="KW-0633">Potassium transport</keyword>
<dbReference type="RefSeq" id="WP_126548414.1">
    <property type="nucleotide sequence ID" value="NZ_BIFS01000001.1"/>
</dbReference>
<name>A0A402ABR9_9CHLR</name>
<keyword evidence="4 11" id="KW-0812">Transmembrane</keyword>
<dbReference type="GO" id="GO:0005524">
    <property type="term" value="F:ATP binding"/>
    <property type="evidence" value="ECO:0007669"/>
    <property type="project" value="UniProtKB-UniRule"/>
</dbReference>
<comment type="function">
    <text evidence="11">Part of the high-affinity ATP-driven potassium transport (or Kdp) system, which catalyzes the hydrolysis of ATP coupled with the electrogenic transport of potassium into the cytoplasm. This subunit acts as a catalytic chaperone that increases the ATP-binding affinity of the ATP-hydrolyzing subunit KdpB by the formation of a transient KdpB/KdpC/ATP ternary complex.</text>
</comment>
<reference evidence="14" key="1">
    <citation type="submission" date="2018-12" db="EMBL/GenBank/DDBJ databases">
        <title>Tengunoibacter tsumagoiensis gen. nov., sp. nov., Dictyobacter kobayashii sp. nov., D. alpinus sp. nov., and D. joshuensis sp. nov. and description of Dictyobacteraceae fam. nov. within the order Ktedonobacterales isolated from Tengu-no-mugimeshi.</title>
        <authorList>
            <person name="Wang C.M."/>
            <person name="Zheng Y."/>
            <person name="Sakai Y."/>
            <person name="Toyoda A."/>
            <person name="Minakuchi Y."/>
            <person name="Abe K."/>
            <person name="Yokota A."/>
            <person name="Yabe S."/>
        </authorList>
    </citation>
    <scope>NUCLEOTIDE SEQUENCE [LARGE SCALE GENOMIC DNA]</scope>
    <source>
        <strain evidence="14">Uno11</strain>
    </source>
</reference>
<evidence type="ECO:0000256" key="7">
    <source>
        <dbReference type="ARBA" id="ARBA00022958"/>
    </source>
</evidence>
<evidence type="ECO:0000313" key="13">
    <source>
        <dbReference type="EMBL" id="GCE16533.1"/>
    </source>
</evidence>
<keyword evidence="6 11" id="KW-0067">ATP-binding</keyword>
<keyword evidence="8 11" id="KW-1133">Transmembrane helix</keyword>
<protein>
    <recommendedName>
        <fullName evidence="11">Potassium-transporting ATPase KdpC subunit</fullName>
    </recommendedName>
    <alternativeName>
        <fullName evidence="11">ATP phosphohydrolase [potassium-transporting] C chain</fullName>
    </alternativeName>
    <alternativeName>
        <fullName evidence="11">Potassium-binding and translocating subunit C</fullName>
    </alternativeName>
    <alternativeName>
        <fullName evidence="11">Potassium-translocating ATPase C chain</fullName>
    </alternativeName>
</protein>
<evidence type="ECO:0000256" key="2">
    <source>
        <dbReference type="ARBA" id="ARBA00022475"/>
    </source>
</evidence>
<dbReference type="GO" id="GO:0005886">
    <property type="term" value="C:plasma membrane"/>
    <property type="evidence" value="ECO:0007669"/>
    <property type="project" value="UniProtKB-SubCell"/>
</dbReference>
<evidence type="ECO:0000256" key="11">
    <source>
        <dbReference type="HAMAP-Rule" id="MF_00276"/>
    </source>
</evidence>
<keyword evidence="7 11" id="KW-0630">Potassium</keyword>
<evidence type="ECO:0000256" key="5">
    <source>
        <dbReference type="ARBA" id="ARBA00022741"/>
    </source>
</evidence>